<dbReference type="Gene3D" id="3.30.460.40">
    <property type="match status" value="1"/>
</dbReference>
<evidence type="ECO:0000313" key="1">
    <source>
        <dbReference type="EMBL" id="MBC8362577.1"/>
    </source>
</evidence>
<dbReference type="InterPro" id="IPR043519">
    <property type="entry name" value="NT_sf"/>
</dbReference>
<dbReference type="InterPro" id="IPR039498">
    <property type="entry name" value="NTP_transf_5"/>
</dbReference>
<feature type="non-terminal residue" evidence="1">
    <location>
        <position position="96"/>
    </location>
</feature>
<proteinExistence type="predicted"/>
<gene>
    <name evidence="1" type="ORF">H8E23_14420</name>
</gene>
<dbReference type="EMBL" id="JACNJH010000205">
    <property type="protein sequence ID" value="MBC8362577.1"/>
    <property type="molecule type" value="Genomic_DNA"/>
</dbReference>
<reference evidence="1 2" key="1">
    <citation type="submission" date="2020-08" db="EMBL/GenBank/DDBJ databases">
        <title>Bridging the membrane lipid divide: bacteria of the FCB group superphylum have the potential to synthesize archaeal ether lipids.</title>
        <authorList>
            <person name="Villanueva L."/>
            <person name="Von Meijenfeldt F.A.B."/>
            <person name="Westbye A.B."/>
            <person name="Yadav S."/>
            <person name="Hopmans E.C."/>
            <person name="Dutilh B.E."/>
            <person name="Sinninghe Damste J.S."/>
        </authorList>
    </citation>
    <scope>NUCLEOTIDE SEQUENCE [LARGE SCALE GENOMIC DNA]</scope>
    <source>
        <strain evidence="1">NIOZ-UU30</strain>
    </source>
</reference>
<dbReference type="SUPFAM" id="SSF81301">
    <property type="entry name" value="Nucleotidyltransferase"/>
    <property type="match status" value="1"/>
</dbReference>
<protein>
    <submittedName>
        <fullName evidence="1">Nucleotidyltransferase</fullName>
    </submittedName>
</protein>
<dbReference type="Pfam" id="PF14907">
    <property type="entry name" value="NTP_transf_5"/>
    <property type="match status" value="1"/>
</dbReference>
<name>A0A8J6NUH5_9BACT</name>
<dbReference type="AlphaFoldDB" id="A0A8J6NUH5"/>
<organism evidence="1 2">
    <name type="scientific">Candidatus Desulfatibia profunda</name>
    <dbReference type="NCBI Taxonomy" id="2841695"/>
    <lineage>
        <taxon>Bacteria</taxon>
        <taxon>Pseudomonadati</taxon>
        <taxon>Thermodesulfobacteriota</taxon>
        <taxon>Desulfobacteria</taxon>
        <taxon>Desulfobacterales</taxon>
        <taxon>Desulfobacterales incertae sedis</taxon>
        <taxon>Candidatus Desulfatibia</taxon>
    </lineage>
</organism>
<accession>A0A8J6NUH5</accession>
<dbReference type="Proteomes" id="UP000603434">
    <property type="component" value="Unassembled WGS sequence"/>
</dbReference>
<evidence type="ECO:0000313" key="2">
    <source>
        <dbReference type="Proteomes" id="UP000603434"/>
    </source>
</evidence>
<sequence>MNIFDEFTEIIKHIERQKIRYALVGGVAMAFYAEPRFTQDVDLLIEPNDLEKVRQILEKNGYFESAEPWTFKSTPLTLHRFLKVIENDQMIIDLLL</sequence>
<comment type="caution">
    <text evidence="1">The sequence shown here is derived from an EMBL/GenBank/DDBJ whole genome shotgun (WGS) entry which is preliminary data.</text>
</comment>